<comment type="caution">
    <text evidence="3">The sequence shown here is derived from an EMBL/GenBank/DDBJ whole genome shotgun (WGS) entry which is preliminary data.</text>
</comment>
<feature type="transmembrane region" description="Helical" evidence="2">
    <location>
        <begin position="37"/>
        <end position="56"/>
    </location>
</feature>
<evidence type="ECO:0000313" key="4">
    <source>
        <dbReference type="Proteomes" id="UP001189429"/>
    </source>
</evidence>
<evidence type="ECO:0000313" key="3">
    <source>
        <dbReference type="EMBL" id="CAK0896251.1"/>
    </source>
</evidence>
<reference evidence="3" key="1">
    <citation type="submission" date="2023-10" db="EMBL/GenBank/DDBJ databases">
        <authorList>
            <person name="Chen Y."/>
            <person name="Shah S."/>
            <person name="Dougan E. K."/>
            <person name="Thang M."/>
            <person name="Chan C."/>
        </authorList>
    </citation>
    <scope>NUCLEOTIDE SEQUENCE [LARGE SCALE GENOMIC DNA]</scope>
</reference>
<proteinExistence type="predicted"/>
<evidence type="ECO:0000256" key="1">
    <source>
        <dbReference type="SAM" id="Coils"/>
    </source>
</evidence>
<accession>A0ABN9XDF0</accession>
<dbReference type="EMBL" id="CAUYUJ010020163">
    <property type="protein sequence ID" value="CAK0896251.1"/>
    <property type="molecule type" value="Genomic_DNA"/>
</dbReference>
<feature type="coiled-coil region" evidence="1">
    <location>
        <begin position="140"/>
        <end position="174"/>
    </location>
</feature>
<feature type="transmembrane region" description="Helical" evidence="2">
    <location>
        <begin position="12"/>
        <end position="31"/>
    </location>
</feature>
<keyword evidence="2" id="KW-0812">Transmembrane</keyword>
<dbReference type="Proteomes" id="UP001189429">
    <property type="component" value="Unassembled WGS sequence"/>
</dbReference>
<keyword evidence="4" id="KW-1185">Reference proteome</keyword>
<gene>
    <name evidence="3" type="ORF">PCOR1329_LOCUS74770</name>
</gene>
<evidence type="ECO:0000256" key="2">
    <source>
        <dbReference type="SAM" id="Phobius"/>
    </source>
</evidence>
<name>A0ABN9XDF0_9DINO</name>
<feature type="non-terminal residue" evidence="3">
    <location>
        <position position="228"/>
    </location>
</feature>
<keyword evidence="1" id="KW-0175">Coiled coil</keyword>
<sequence length="228" mass="25005">MALTAGGGLLRANLPALLAVVLLALAAGVTVAPKMLALLPVLALVAPIFAVISCRLKTRGRPPKHKLKLKSLLALLPLADQPVKCGELENVLADMRKYIVNTVQHSQAKLASDLSKVTSKAVTAVVRKQEVKNEEIDMHLRDLDRGVAKVESEQKQMREQLEDMRKQLHIMDIEAPKAFDISDAVNFTRPANKTIFVASAKEMVTLDEVTLSVKPWIEAAGFSDTRWK</sequence>
<protein>
    <submittedName>
        <fullName evidence="3">Uncharacterized protein</fullName>
    </submittedName>
</protein>
<organism evidence="3 4">
    <name type="scientific">Prorocentrum cordatum</name>
    <dbReference type="NCBI Taxonomy" id="2364126"/>
    <lineage>
        <taxon>Eukaryota</taxon>
        <taxon>Sar</taxon>
        <taxon>Alveolata</taxon>
        <taxon>Dinophyceae</taxon>
        <taxon>Prorocentrales</taxon>
        <taxon>Prorocentraceae</taxon>
        <taxon>Prorocentrum</taxon>
    </lineage>
</organism>
<keyword evidence="2" id="KW-0472">Membrane</keyword>
<keyword evidence="2" id="KW-1133">Transmembrane helix</keyword>